<dbReference type="Gene3D" id="2.60.40.10">
    <property type="entry name" value="Immunoglobulins"/>
    <property type="match status" value="1"/>
</dbReference>
<dbReference type="InterPro" id="IPR003599">
    <property type="entry name" value="Ig_sub"/>
</dbReference>
<sequence length="1449" mass="163605">MGSGILPENINNRPKKRRKGEVRDNQPGSYLVMDEQPSTSSASVRELVAALREAFPSATAGQNPPASTGTPMALPAAFSGEASACRRFLLHVNLYFEMQPQRFPTEHLKVAFFISLLSRRAPDWAQSLWDAASPATQSYARFTAHFLEVFCASSGVLTTANQLLSLRQGDDNVMDYSLRFRTLAASSGWNKSALLSIYRLGLNPELKHAMALTVSLLTPALSISVHALVDSDSAGNFISQACLDRLRLPRERGSQDLAVQTIQRRPLGRGWVKYCTPVVTLQVGLFHREEIRFLVLESSTVSVILGRPWLQKHAPRCSWDPCDILEWRPHCKEHCLSQLPTRIPEAVIGATRVEEATTTAQVEIPEEYQAFKDVFSAQAATRLPPHRPWDCCIDLLPGAKLPKGRVYPLSTPEHRAMEEYIQQALHQGFIRHSSSPAASSFFFVGKKDGGLRPSIDYRQLNSQIAPLPYPLPLVPAALEDLREARVFCKLDLWSAFNLVRIRKGDERKTAFITPSGHYEYRVMPNLEEHRDHVRAVLNVLRSHKVYLNLSKCKFHRPVTHFLGYIISAKGIQMDEEKVKAVREWPVPESIKELQRFLGFANFYRRFIQGYSQITAPLTSLLRGKARTLKWTEEVQAAFQELRQRFCSAPVLRHPDPREPFVVEVDASSTGVGATLSQRSGNPAQLHPCAFFYHKLSAAEQNYDIGNLELLAIKLALENLQYLREARKLNPRQARWALFFTRFRFHITYRAGAVNGKADVLSRMYGPEKPSDPEPIIPPALILGPIVWDFDQEIRNASRHEVTPAGCPEGCVFVPSSCRQGLIRSVHEGPGTGHPGEKRTVRLIQARYWWPGMAGEVTRYVQACPSCTTANVPRHLPVGKLMPLPVPQHPWSHLGIDFVRDLPQSEGNTCVLVVVDRFSKACRFVPLRSLPTALETAEALFHHVLRNYGLPEEIVSGRGPQFTSRVWRAFFKLLGVSVNLSSGYRPQSNGQAERKIQELSRYLRTYCSQDQGEWCRFLPWAEYAQNSLHQDTTGLTPFQCVLGFQPPLFPWSDEPSDVPAVDYWFRESSRIWESAHTQLRRAIRNTRRHADARRLDSLRFRPGDLVWLSTRDLKLKLPSHKLSPQFIGPFQVRRRGQRRGLPAGTATEVPYPPYLPCVLAQALCLSCLSPPSIQTAHQILETIAETGKNLASRSHLCSSGLCTYWDMFRVAATNSDSINLEEYTSLVTSYISKCADDVTISKTISTRSNLKTWMTTKVRALPKERVRKKVTLTTHESVRPGENITLLCNITDYPEISWYKLRADEVKLLISAEKGRVKKKYLLSYNVNKSHYDVTESSSSVSLVIIGVGETDLGFYYCGGRNDVKHIQFGKPIRLNITGRKYALCQHSTWKKVQSSTEEKHRNRIGQCVVRSSRLTASETLTRCEMGDSPLYLFHLCTPCGSDHINANRF</sequence>
<evidence type="ECO:0000313" key="13">
    <source>
        <dbReference type="Proteomes" id="UP001205998"/>
    </source>
</evidence>
<evidence type="ECO:0000256" key="4">
    <source>
        <dbReference type="ARBA" id="ARBA00022695"/>
    </source>
</evidence>
<dbReference type="Gene3D" id="3.30.420.10">
    <property type="entry name" value="Ribonuclease H-like superfamily/Ribonuclease H"/>
    <property type="match status" value="1"/>
</dbReference>
<evidence type="ECO:0000256" key="2">
    <source>
        <dbReference type="ARBA" id="ARBA00012180"/>
    </source>
</evidence>
<keyword evidence="13" id="KW-1185">Reference proteome</keyword>
<dbReference type="InterPro" id="IPR001584">
    <property type="entry name" value="Integrase_cat-core"/>
</dbReference>
<keyword evidence="3" id="KW-0808">Transferase</keyword>
<dbReference type="SUPFAM" id="SSF48726">
    <property type="entry name" value="Immunoglobulin"/>
    <property type="match status" value="1"/>
</dbReference>
<evidence type="ECO:0000313" key="12">
    <source>
        <dbReference type="EMBL" id="KAI5615887.1"/>
    </source>
</evidence>
<dbReference type="GO" id="GO:0003676">
    <property type="term" value="F:nucleic acid binding"/>
    <property type="evidence" value="ECO:0007669"/>
    <property type="project" value="InterPro"/>
</dbReference>
<dbReference type="CDD" id="cd09274">
    <property type="entry name" value="RNase_HI_RT_Ty3"/>
    <property type="match status" value="1"/>
</dbReference>
<evidence type="ECO:0000256" key="6">
    <source>
        <dbReference type="ARBA" id="ARBA00022759"/>
    </source>
</evidence>
<dbReference type="InterPro" id="IPR041588">
    <property type="entry name" value="Integrase_H2C2"/>
</dbReference>
<keyword evidence="7" id="KW-0511">Multifunctional enzyme</keyword>
<feature type="domain" description="Integrase catalytic" evidence="11">
    <location>
        <begin position="885"/>
        <end position="1044"/>
    </location>
</feature>
<dbReference type="SUPFAM" id="SSF56672">
    <property type="entry name" value="DNA/RNA polymerases"/>
    <property type="match status" value="1"/>
</dbReference>
<keyword evidence="4" id="KW-0548">Nucleotidyltransferase</keyword>
<feature type="domain" description="Ig-like" evidence="10">
    <location>
        <begin position="1261"/>
        <end position="1357"/>
    </location>
</feature>
<organism evidence="12 13">
    <name type="scientific">Silurus asotus</name>
    <name type="common">Amur catfish</name>
    <name type="synonym">Parasilurus asotus</name>
    <dbReference type="NCBI Taxonomy" id="30991"/>
    <lineage>
        <taxon>Eukaryota</taxon>
        <taxon>Metazoa</taxon>
        <taxon>Chordata</taxon>
        <taxon>Craniata</taxon>
        <taxon>Vertebrata</taxon>
        <taxon>Euteleostomi</taxon>
        <taxon>Actinopterygii</taxon>
        <taxon>Neopterygii</taxon>
        <taxon>Teleostei</taxon>
        <taxon>Ostariophysi</taxon>
        <taxon>Siluriformes</taxon>
        <taxon>Siluridae</taxon>
        <taxon>Silurus</taxon>
    </lineage>
</organism>
<dbReference type="CDD" id="cd00303">
    <property type="entry name" value="retropepsin_like"/>
    <property type="match status" value="1"/>
</dbReference>
<dbReference type="FunFam" id="3.30.420.10:FF:000032">
    <property type="entry name" value="Retrovirus-related Pol polyprotein from transposon 297-like Protein"/>
    <property type="match status" value="1"/>
</dbReference>
<dbReference type="GO" id="GO:0004523">
    <property type="term" value="F:RNA-DNA hybrid ribonuclease activity"/>
    <property type="evidence" value="ECO:0007669"/>
    <property type="project" value="UniProtKB-EC"/>
</dbReference>
<dbReference type="Pfam" id="PF03732">
    <property type="entry name" value="Retrotrans_gag"/>
    <property type="match status" value="1"/>
</dbReference>
<dbReference type="Pfam" id="PF08284">
    <property type="entry name" value="RVP_2"/>
    <property type="match status" value="1"/>
</dbReference>
<gene>
    <name evidence="12" type="ORF">C0J50_8736</name>
</gene>
<proteinExistence type="inferred from homology"/>
<reference evidence="12" key="1">
    <citation type="submission" date="2018-07" db="EMBL/GenBank/DDBJ databases">
        <title>Comparative genomics of catfishes provides insights into carnivory and benthic adaptation.</title>
        <authorList>
            <person name="Zhang Y."/>
            <person name="Wang D."/>
            <person name="Peng Z."/>
            <person name="Zheng S."/>
            <person name="Shao F."/>
            <person name="Tao W."/>
        </authorList>
    </citation>
    <scope>NUCLEOTIDE SEQUENCE</scope>
    <source>
        <strain evidence="12">Chongqing</strain>
    </source>
</reference>
<dbReference type="InterPro" id="IPR005162">
    <property type="entry name" value="Retrotrans_gag_dom"/>
</dbReference>
<dbReference type="InterPro" id="IPR013783">
    <property type="entry name" value="Ig-like_fold"/>
</dbReference>
<dbReference type="EC" id="3.1.26.4" evidence="2"/>
<dbReference type="Pfam" id="PF00078">
    <property type="entry name" value="RVT_1"/>
    <property type="match status" value="1"/>
</dbReference>
<dbReference type="Pfam" id="PF17921">
    <property type="entry name" value="Integrase_H2C2"/>
    <property type="match status" value="1"/>
</dbReference>
<dbReference type="Gene3D" id="3.30.70.270">
    <property type="match status" value="3"/>
</dbReference>
<dbReference type="InterPro" id="IPR012337">
    <property type="entry name" value="RNaseH-like_sf"/>
</dbReference>
<dbReference type="EMBL" id="MU553225">
    <property type="protein sequence ID" value="KAI5615887.1"/>
    <property type="molecule type" value="Genomic_DNA"/>
</dbReference>
<evidence type="ECO:0000256" key="9">
    <source>
        <dbReference type="SAM" id="MobiDB-lite"/>
    </source>
</evidence>
<accession>A0AAD5AGW3</accession>
<dbReference type="InterPro" id="IPR036179">
    <property type="entry name" value="Ig-like_dom_sf"/>
</dbReference>
<dbReference type="PROSITE" id="PS50835">
    <property type="entry name" value="IG_LIKE"/>
    <property type="match status" value="1"/>
</dbReference>
<dbReference type="InterPro" id="IPR007110">
    <property type="entry name" value="Ig-like_dom"/>
</dbReference>
<dbReference type="Gene3D" id="1.10.340.70">
    <property type="match status" value="1"/>
</dbReference>
<dbReference type="InterPro" id="IPR021109">
    <property type="entry name" value="Peptidase_aspartic_dom_sf"/>
</dbReference>
<dbReference type="InterPro" id="IPR050951">
    <property type="entry name" value="Retrovirus_Pol_polyprotein"/>
</dbReference>
<dbReference type="Gene3D" id="2.40.70.10">
    <property type="entry name" value="Acid Proteases"/>
    <property type="match status" value="1"/>
</dbReference>
<dbReference type="FunFam" id="3.30.70.270:FF:000026">
    <property type="entry name" value="Transposon Ty3-G Gag-Pol polyprotein"/>
    <property type="match status" value="1"/>
</dbReference>
<evidence type="ECO:0000256" key="7">
    <source>
        <dbReference type="ARBA" id="ARBA00023268"/>
    </source>
</evidence>
<feature type="region of interest" description="Disordered" evidence="9">
    <location>
        <begin position="1"/>
        <end position="38"/>
    </location>
</feature>
<dbReference type="Pfam" id="PF00665">
    <property type="entry name" value="rve"/>
    <property type="match status" value="1"/>
</dbReference>
<dbReference type="Pfam" id="PF07686">
    <property type="entry name" value="V-set"/>
    <property type="match status" value="1"/>
</dbReference>
<evidence type="ECO:0000259" key="11">
    <source>
        <dbReference type="PROSITE" id="PS50994"/>
    </source>
</evidence>
<dbReference type="PANTHER" id="PTHR37984:SF5">
    <property type="entry name" value="PROTEIN NYNRIN-LIKE"/>
    <property type="match status" value="1"/>
</dbReference>
<dbReference type="PROSITE" id="PS50994">
    <property type="entry name" value="INTEGRASE"/>
    <property type="match status" value="1"/>
</dbReference>
<keyword evidence="6" id="KW-0378">Hydrolase</keyword>
<keyword evidence="6" id="KW-0255">Endonuclease</keyword>
<dbReference type="Pfam" id="PF17919">
    <property type="entry name" value="RT_RNaseH_2"/>
    <property type="match status" value="1"/>
</dbReference>
<evidence type="ECO:0000256" key="8">
    <source>
        <dbReference type="ARBA" id="ARBA00039658"/>
    </source>
</evidence>
<dbReference type="GO" id="GO:0016779">
    <property type="term" value="F:nucleotidyltransferase activity"/>
    <property type="evidence" value="ECO:0007669"/>
    <property type="project" value="UniProtKB-KW"/>
</dbReference>
<dbReference type="InterPro" id="IPR000477">
    <property type="entry name" value="RT_dom"/>
</dbReference>
<dbReference type="CDD" id="cd01647">
    <property type="entry name" value="RT_LTR"/>
    <property type="match status" value="1"/>
</dbReference>
<evidence type="ECO:0000256" key="1">
    <source>
        <dbReference type="ARBA" id="ARBA00010879"/>
    </source>
</evidence>
<dbReference type="SUPFAM" id="SSF53098">
    <property type="entry name" value="Ribonuclease H-like"/>
    <property type="match status" value="1"/>
</dbReference>
<comment type="similarity">
    <text evidence="1">Belongs to the beta type-B retroviral polymerase family. HERV class-II K(HML-2) pol subfamily.</text>
</comment>
<protein>
    <recommendedName>
        <fullName evidence="8">Gypsy retrotransposon integrase-like protein 1</fullName>
        <ecNumber evidence="2">3.1.26.4</ecNumber>
    </recommendedName>
</protein>
<comment type="caution">
    <text evidence="12">The sequence shown here is derived from an EMBL/GenBank/DDBJ whole genome shotgun (WGS) entry which is preliminary data.</text>
</comment>
<name>A0AAD5AGW3_SILAS</name>
<dbReference type="InterPro" id="IPR013106">
    <property type="entry name" value="Ig_V-set"/>
</dbReference>
<dbReference type="InterPro" id="IPR043502">
    <property type="entry name" value="DNA/RNA_pol_sf"/>
</dbReference>
<evidence type="ECO:0000256" key="5">
    <source>
        <dbReference type="ARBA" id="ARBA00022722"/>
    </source>
</evidence>
<dbReference type="FunFam" id="1.10.340.70:FF:000001">
    <property type="entry name" value="Retrovirus-related Pol polyprotein from transposon gypsy-like Protein"/>
    <property type="match status" value="1"/>
</dbReference>
<dbReference type="InterPro" id="IPR036397">
    <property type="entry name" value="RNaseH_sf"/>
</dbReference>
<dbReference type="InterPro" id="IPR041577">
    <property type="entry name" value="RT_RNaseH_2"/>
</dbReference>
<keyword evidence="5" id="KW-0540">Nuclease</keyword>
<dbReference type="GO" id="GO:0015074">
    <property type="term" value="P:DNA integration"/>
    <property type="evidence" value="ECO:0007669"/>
    <property type="project" value="InterPro"/>
</dbReference>
<evidence type="ECO:0000256" key="3">
    <source>
        <dbReference type="ARBA" id="ARBA00022679"/>
    </source>
</evidence>
<dbReference type="PANTHER" id="PTHR37984">
    <property type="entry name" value="PROTEIN CBG26694"/>
    <property type="match status" value="1"/>
</dbReference>
<dbReference type="InterPro" id="IPR043128">
    <property type="entry name" value="Rev_trsase/Diguanyl_cyclase"/>
</dbReference>
<evidence type="ECO:0000259" key="10">
    <source>
        <dbReference type="PROSITE" id="PS50835"/>
    </source>
</evidence>
<dbReference type="Proteomes" id="UP001205998">
    <property type="component" value="Unassembled WGS sequence"/>
</dbReference>
<dbReference type="Gene3D" id="3.10.10.10">
    <property type="entry name" value="HIV Type 1 Reverse Transcriptase, subunit A, domain 1"/>
    <property type="match status" value="1"/>
</dbReference>
<dbReference type="SMART" id="SM00409">
    <property type="entry name" value="IG"/>
    <property type="match status" value="1"/>
</dbReference>